<keyword evidence="1" id="KW-1133">Transmembrane helix</keyword>
<reference evidence="2" key="1">
    <citation type="submission" date="2013-04" db="EMBL/GenBank/DDBJ databases">
        <authorList>
            <person name="Harkins D.M."/>
            <person name="Durkin A.S."/>
            <person name="Brinkac L.M."/>
            <person name="Haft D.H."/>
            <person name="Selengut J.D."/>
            <person name="Sanka R."/>
            <person name="DePew J."/>
            <person name="Purushe J."/>
            <person name="Galloway R.L."/>
            <person name="Vinetz J.M."/>
            <person name="Sutton G.G."/>
            <person name="Nierman W.C."/>
            <person name="Fouts D.E."/>
        </authorList>
    </citation>
    <scope>NUCLEOTIDE SEQUENCE [LARGE SCALE GENOMIC DNA]</scope>
    <source>
        <strain evidence="2">CDC</strain>
    </source>
</reference>
<evidence type="ECO:0000256" key="1">
    <source>
        <dbReference type="SAM" id="Phobius"/>
    </source>
</evidence>
<dbReference type="Proteomes" id="UP000013984">
    <property type="component" value="Unassembled WGS sequence"/>
</dbReference>
<feature type="transmembrane region" description="Helical" evidence="1">
    <location>
        <begin position="46"/>
        <end position="65"/>
    </location>
</feature>
<dbReference type="AlphaFoldDB" id="R9A785"/>
<evidence type="ECO:0000313" key="2">
    <source>
        <dbReference type="EMBL" id="EOQ97972.1"/>
    </source>
</evidence>
<evidence type="ECO:0000313" key="3">
    <source>
        <dbReference type="Proteomes" id="UP000013984"/>
    </source>
</evidence>
<sequence length="188" mass="22280">MDRKFRKKESRLHNKGVLTFQFLIQMEDWLIFIVKIQTRMKNKAKTVLTIILSVYLLLVALQTWGELTKQVRSTKRSMDSMRQLVSGYPHLFYPNHFNDIHLLSEKFRKLNGKEELYYIDNQIFQFDVLQMASAPTLLKSFETALPKSGYIVLANQNSKIENKDVTHFQNCKQKISGEFYSICFWEKQ</sequence>
<keyword evidence="1" id="KW-0472">Membrane</keyword>
<dbReference type="EMBL" id="AOGZ02000008">
    <property type="protein sequence ID" value="EOQ97972.1"/>
    <property type="molecule type" value="Genomic_DNA"/>
</dbReference>
<proteinExistence type="predicted"/>
<organism evidence="2 3">
    <name type="scientific">Leptospira wolbachii serovar Codice str. CDC</name>
    <dbReference type="NCBI Taxonomy" id="1218599"/>
    <lineage>
        <taxon>Bacteria</taxon>
        <taxon>Pseudomonadati</taxon>
        <taxon>Spirochaetota</taxon>
        <taxon>Spirochaetia</taxon>
        <taxon>Leptospirales</taxon>
        <taxon>Leptospiraceae</taxon>
        <taxon>Leptospira</taxon>
    </lineage>
</organism>
<keyword evidence="1" id="KW-0812">Transmembrane</keyword>
<keyword evidence="3" id="KW-1185">Reference proteome</keyword>
<gene>
    <name evidence="2" type="ORF">LEP1GSC195_1132</name>
</gene>
<dbReference type="STRING" id="1218599.LEP1GSC195_1132"/>
<name>R9A785_9LEPT</name>
<protein>
    <submittedName>
        <fullName evidence="2">Uncharacterized protein</fullName>
    </submittedName>
</protein>
<accession>R9A785</accession>
<comment type="caution">
    <text evidence="2">The sequence shown here is derived from an EMBL/GenBank/DDBJ whole genome shotgun (WGS) entry which is preliminary data.</text>
</comment>